<name>A0A381TCB9_9ZZZZ</name>
<protein>
    <submittedName>
        <fullName evidence="1">Uncharacterized protein</fullName>
    </submittedName>
</protein>
<dbReference type="AlphaFoldDB" id="A0A381TCB9"/>
<sequence>MGMPVIRSWQAMKKLSIGNVLQLTSSHP</sequence>
<dbReference type="EMBL" id="UINC01004171">
    <property type="protein sequence ID" value="SVA12337.1"/>
    <property type="molecule type" value="Genomic_DNA"/>
</dbReference>
<gene>
    <name evidence="1" type="ORF">METZ01_LOCUS65191</name>
</gene>
<accession>A0A381TCB9</accession>
<organism evidence="1">
    <name type="scientific">marine metagenome</name>
    <dbReference type="NCBI Taxonomy" id="408172"/>
    <lineage>
        <taxon>unclassified sequences</taxon>
        <taxon>metagenomes</taxon>
        <taxon>ecological metagenomes</taxon>
    </lineage>
</organism>
<evidence type="ECO:0000313" key="1">
    <source>
        <dbReference type="EMBL" id="SVA12337.1"/>
    </source>
</evidence>
<reference evidence="1" key="1">
    <citation type="submission" date="2018-05" db="EMBL/GenBank/DDBJ databases">
        <authorList>
            <person name="Lanie J.A."/>
            <person name="Ng W.-L."/>
            <person name="Kazmierczak K.M."/>
            <person name="Andrzejewski T.M."/>
            <person name="Davidsen T.M."/>
            <person name="Wayne K.J."/>
            <person name="Tettelin H."/>
            <person name="Glass J.I."/>
            <person name="Rusch D."/>
            <person name="Podicherti R."/>
            <person name="Tsui H.-C.T."/>
            <person name="Winkler M.E."/>
        </authorList>
    </citation>
    <scope>NUCLEOTIDE SEQUENCE</scope>
</reference>
<proteinExistence type="predicted"/>